<evidence type="ECO:0000256" key="2">
    <source>
        <dbReference type="ARBA" id="ARBA00022679"/>
    </source>
</evidence>
<name>I3ZYG0_ORNRL</name>
<dbReference type="GeneID" id="71569525"/>
<dbReference type="InterPro" id="IPR051199">
    <property type="entry name" value="LPS_LOS_Heptosyltrfase"/>
</dbReference>
<proteinExistence type="predicted"/>
<dbReference type="SUPFAM" id="SSF53756">
    <property type="entry name" value="UDP-Glycosyltransferase/glycogen phosphorylase"/>
    <property type="match status" value="1"/>
</dbReference>
<dbReference type="GO" id="GO:0005829">
    <property type="term" value="C:cytosol"/>
    <property type="evidence" value="ECO:0007669"/>
    <property type="project" value="TreeGrafter"/>
</dbReference>
<dbReference type="EMBL" id="CP003283">
    <property type="protein sequence ID" value="AFL96744.1"/>
    <property type="molecule type" value="Genomic_DNA"/>
</dbReference>
<sequence length="329" mass="37188">MQKILALRLSALGDVAMTVPVILAVLEQNPQAEITMVAPKMLHDFYPEHPRLRLVDFDKKNKHKGLAGIYIFYQGIKKDKFDAFADLHGVLRSFVLSFLLKNAGVKISKIDKGRSQKRMLTRRYHKILKPLKHTTERYADVFRNLGLKVELNHELRNHLFTPQPKLGNAVGIAPFAKHRGKRYPLNEILQLVLLLTERGKKVYIFGSKQEAADLDGIKDPNIEVVAGKLTFREELEIISRLDCMLSMDSSNMHMASLVGVPVVSVWGATHPYAGFMGYGQKNENVAQDNELNCRPCSVFGDKKCYRGDWACFDAITPEDLLVKIEKISG</sequence>
<dbReference type="PATRIC" id="fig|867902.3.peg.528"/>
<dbReference type="HOGENOM" id="CLU_038371_3_0_10"/>
<dbReference type="AlphaFoldDB" id="I3ZYG0"/>
<dbReference type="KEGG" id="orh:Ornrh_0542"/>
<dbReference type="STRING" id="867902.Ornrh_0542"/>
<dbReference type="GO" id="GO:0008713">
    <property type="term" value="F:ADP-heptose-lipopolysaccharide heptosyltransferase activity"/>
    <property type="evidence" value="ECO:0007669"/>
    <property type="project" value="TreeGrafter"/>
</dbReference>
<dbReference type="GO" id="GO:0009244">
    <property type="term" value="P:lipopolysaccharide core region biosynthetic process"/>
    <property type="evidence" value="ECO:0007669"/>
    <property type="project" value="TreeGrafter"/>
</dbReference>
<dbReference type="CDD" id="cd03789">
    <property type="entry name" value="GT9_LPS_heptosyltransferase"/>
    <property type="match status" value="1"/>
</dbReference>
<dbReference type="PANTHER" id="PTHR30160">
    <property type="entry name" value="TETRAACYLDISACCHARIDE 4'-KINASE-RELATED"/>
    <property type="match status" value="1"/>
</dbReference>
<evidence type="ECO:0000256" key="1">
    <source>
        <dbReference type="ARBA" id="ARBA00022676"/>
    </source>
</evidence>
<evidence type="ECO:0000313" key="4">
    <source>
        <dbReference type="Proteomes" id="UP000006051"/>
    </source>
</evidence>
<protein>
    <submittedName>
        <fullName evidence="3">ADP-heptose:LPS heptosyltransferase</fullName>
    </submittedName>
</protein>
<dbReference type="PANTHER" id="PTHR30160:SF22">
    <property type="entry name" value="LIPOPOLYSACCHARIDE CORE BIOSYNTHESIS PROTEIN"/>
    <property type="match status" value="1"/>
</dbReference>
<dbReference type="Gene3D" id="3.40.50.2000">
    <property type="entry name" value="Glycogen Phosphorylase B"/>
    <property type="match status" value="2"/>
</dbReference>
<dbReference type="Proteomes" id="UP000006051">
    <property type="component" value="Chromosome"/>
</dbReference>
<organism evidence="3 4">
    <name type="scientific">Ornithobacterium rhinotracheale (strain ATCC 51463 / DSM 15997 / CCUG 23171 / CIP 104009 / LMG 9086)</name>
    <dbReference type="NCBI Taxonomy" id="867902"/>
    <lineage>
        <taxon>Bacteria</taxon>
        <taxon>Pseudomonadati</taxon>
        <taxon>Bacteroidota</taxon>
        <taxon>Flavobacteriia</taxon>
        <taxon>Flavobacteriales</taxon>
        <taxon>Weeksellaceae</taxon>
        <taxon>Ornithobacterium</taxon>
    </lineage>
</organism>
<evidence type="ECO:0000313" key="3">
    <source>
        <dbReference type="EMBL" id="AFL96744.1"/>
    </source>
</evidence>
<dbReference type="GeneID" id="97257279"/>
<accession>I3ZYG0</accession>
<dbReference type="Pfam" id="PF01075">
    <property type="entry name" value="Glyco_transf_9"/>
    <property type="match status" value="1"/>
</dbReference>
<keyword evidence="2 3" id="KW-0808">Transferase</keyword>
<dbReference type="InterPro" id="IPR002201">
    <property type="entry name" value="Glyco_trans_9"/>
</dbReference>
<keyword evidence="1" id="KW-0328">Glycosyltransferase</keyword>
<dbReference type="eggNOG" id="COG0859">
    <property type="taxonomic scope" value="Bacteria"/>
</dbReference>
<keyword evidence="4" id="KW-1185">Reference proteome</keyword>
<reference evidence="3 4" key="1">
    <citation type="submission" date="2012-06" db="EMBL/GenBank/DDBJ databases">
        <title>The complete genome of Ornithobacterium rhinotracheale DSM 15997.</title>
        <authorList>
            <consortium name="US DOE Joint Genome Institute (JGI-PGF)"/>
            <person name="Lucas S."/>
            <person name="Copeland A."/>
            <person name="Lapidus A."/>
            <person name="Goodwin L."/>
            <person name="Pitluck S."/>
            <person name="Peters L."/>
            <person name="Mikhailova N."/>
            <person name="Teshima H."/>
            <person name="Kyrpides N."/>
            <person name="Mavromatis K."/>
            <person name="Pagani I."/>
            <person name="Ivanova N."/>
            <person name="Ovchinnikova G."/>
            <person name="Zeytun A."/>
            <person name="Detter J.C."/>
            <person name="Han C."/>
            <person name="Land M."/>
            <person name="Hauser L."/>
            <person name="Markowitz V."/>
            <person name="Cheng J.-F."/>
            <person name="Hugenholtz P."/>
            <person name="Woyke T."/>
            <person name="Wu D."/>
            <person name="Lang E."/>
            <person name="Kopitz M."/>
            <person name="Brambilla E."/>
            <person name="Klenk H.-P."/>
            <person name="Eisen J.A."/>
        </authorList>
    </citation>
    <scope>NUCLEOTIDE SEQUENCE [LARGE SCALE GENOMIC DNA]</scope>
    <source>
        <strain evidence="4">ATCC 51463 / DSM 15997 / CCUG 23171 / LMG 9086</strain>
    </source>
</reference>
<dbReference type="RefSeq" id="WP_014790365.1">
    <property type="nucleotide sequence ID" value="NC_018016.1"/>
</dbReference>
<gene>
    <name evidence="3" type="ordered locus">Ornrh_0542</name>
</gene>